<organism evidence="2 3">
    <name type="scientific">Pseudomonas multiresinivorans</name>
    <dbReference type="NCBI Taxonomy" id="95301"/>
    <lineage>
        <taxon>Bacteria</taxon>
        <taxon>Pseudomonadati</taxon>
        <taxon>Pseudomonadota</taxon>
        <taxon>Gammaproteobacteria</taxon>
        <taxon>Pseudomonadales</taxon>
        <taxon>Pseudomonadaceae</taxon>
        <taxon>Pseudomonas</taxon>
    </lineage>
</organism>
<dbReference type="KEGG" id="pmui:G4G71_11570"/>
<dbReference type="AlphaFoldDB" id="A0A7Z3BKC3"/>
<keyword evidence="3" id="KW-1185">Reference proteome</keyword>
<dbReference type="EMBL" id="CP048833">
    <property type="protein sequence ID" value="QJP08483.1"/>
    <property type="molecule type" value="Genomic_DNA"/>
</dbReference>
<evidence type="ECO:0000313" key="3">
    <source>
        <dbReference type="Proteomes" id="UP000502549"/>
    </source>
</evidence>
<sequence>MAPLEEVRHKCDSDLPRLGVGCTLDGNPIGGEAQWIKVTENLSQDEWAAGVTVSAVLQLTTHTTANGIPYLTATSYQMTSQAPKQKETRFGSIFWKSIRAQVYSKPIEDPVSVQYLKDANDNPTSEQLAARDFAAKDAEARQYAASPEAQRNISADLILDCDLRIKEARETITYEKKVGATSGFVNKLNLRQAGEQIVQCQEDMKEYWSDYKSNGGKSRNIEQLRAERAN</sequence>
<feature type="region of interest" description="Disordered" evidence="1">
    <location>
        <begin position="211"/>
        <end position="230"/>
    </location>
</feature>
<name>A0A7Z3BKC3_9PSED</name>
<reference evidence="2 3" key="1">
    <citation type="submission" date="2020-02" db="EMBL/GenBank/DDBJ databases">
        <title>Complete genome sequence of Pseudomonas multiresinivorans ORNL1.</title>
        <authorList>
            <person name="Podar M."/>
        </authorList>
    </citation>
    <scope>NUCLEOTIDE SEQUENCE [LARGE SCALE GENOMIC DNA]</scope>
    <source>
        <strain evidence="3">populi</strain>
    </source>
</reference>
<evidence type="ECO:0000313" key="2">
    <source>
        <dbReference type="EMBL" id="QJP08483.1"/>
    </source>
</evidence>
<gene>
    <name evidence="2" type="ORF">G4G71_11570</name>
</gene>
<protein>
    <submittedName>
        <fullName evidence="2">Uncharacterized protein</fullName>
    </submittedName>
</protein>
<accession>A0A7Z3BKC3</accession>
<dbReference type="Proteomes" id="UP000502549">
    <property type="component" value="Chromosome"/>
</dbReference>
<proteinExistence type="predicted"/>
<feature type="compositionally biased region" description="Basic and acidic residues" evidence="1">
    <location>
        <begin position="219"/>
        <end position="230"/>
    </location>
</feature>
<evidence type="ECO:0000256" key="1">
    <source>
        <dbReference type="SAM" id="MobiDB-lite"/>
    </source>
</evidence>
<dbReference type="RefSeq" id="WP_169937756.1">
    <property type="nucleotide sequence ID" value="NZ_CP048833.1"/>
</dbReference>